<dbReference type="GO" id="GO:0000160">
    <property type="term" value="P:phosphorelay signal transduction system"/>
    <property type="evidence" value="ECO:0007669"/>
    <property type="project" value="InterPro"/>
</dbReference>
<evidence type="ECO:0000313" key="7">
    <source>
        <dbReference type="EMBL" id="NEM04705.1"/>
    </source>
</evidence>
<keyword evidence="2" id="KW-0805">Transcription regulation</keyword>
<dbReference type="RefSeq" id="WP_163474929.1">
    <property type="nucleotide sequence ID" value="NZ_JAAGWE010000003.1"/>
</dbReference>
<accession>A0A6P0GCE9</accession>
<dbReference type="CDD" id="cd15831">
    <property type="entry name" value="BTAD"/>
    <property type="match status" value="1"/>
</dbReference>
<keyword evidence="4" id="KW-0804">Transcription</keyword>
<dbReference type="SUPFAM" id="SSF46894">
    <property type="entry name" value="C-terminal effector domain of the bipartite response regulators"/>
    <property type="match status" value="1"/>
</dbReference>
<evidence type="ECO:0000313" key="8">
    <source>
        <dbReference type="Proteomes" id="UP000471126"/>
    </source>
</evidence>
<evidence type="ECO:0000256" key="1">
    <source>
        <dbReference type="ARBA" id="ARBA00005820"/>
    </source>
</evidence>
<gene>
    <name evidence="7" type="ORF">GCU54_01485</name>
</gene>
<evidence type="ECO:0000259" key="6">
    <source>
        <dbReference type="PROSITE" id="PS51755"/>
    </source>
</evidence>
<dbReference type="EMBL" id="JAAGWE010000003">
    <property type="protein sequence ID" value="NEM04705.1"/>
    <property type="molecule type" value="Genomic_DNA"/>
</dbReference>
<sequence>MSVSFGVLGPVTAWDADGRPLPLGGPRHRELLARLLVARGRVVPVPVLVDDLWDVPGDGAVAAVRTFVAALRRALEPDRPPRTPARLLVTEGPGYALRPGADAVDAWRVERTLATAADLPALEEVLAAWRGPALAGVGDRPWAAPDRARWAELHDTAVERAAAALLDLDRPGDAVPRLDAHVTGHPWREEGWRLLALALYRSGRPPDALAVLRRARARLAGELGLDPGERLVELEAQVLRRDPALDRRPPAAAEAVWARAAGSWERTVGTRARLESSVTLLGALAVSGAAGLTAAREQRLATVAAAEELGDPLLTARVVGSFDVPSVWTRSDDPEGSAALVAAAGRALDRLPPDAPVPLRARLLTTVAVESRGLPGPRGPAAARAAEELARASGDPALLASALGAVYLHTCGRTGLAAERDAIGAELVELAGRAGLDTHLVLGHLVRLQARSALGDLAGAAGHADVLDELAVRSERPLATVFTAGWRVLRRVLEGASDPEDLLTTALRLLGDAGMPGVAEGLLPLALTCLRVGQGRPAGRVGAPGPYGPWVRPHVLLAQDRAAEAAAALRDLPDPPPGLLLEALWVLAGRAALAVGDRELGRRTADALRPAAQEIAGAGSGLLTAGPVAATLALLGD</sequence>
<reference evidence="7 8" key="1">
    <citation type="submission" date="2019-12" db="EMBL/GenBank/DDBJ databases">
        <title>WGS of CPCC 203550 I12A-02606.</title>
        <authorList>
            <person name="Jiang Z."/>
        </authorList>
    </citation>
    <scope>NUCLEOTIDE SEQUENCE [LARGE SCALE GENOMIC DNA]</scope>
    <source>
        <strain evidence="7 8">I12A-02606</strain>
    </source>
</reference>
<keyword evidence="3 5" id="KW-0238">DNA-binding</keyword>
<dbReference type="SMART" id="SM01043">
    <property type="entry name" value="BTAD"/>
    <property type="match status" value="1"/>
</dbReference>
<dbReference type="SMART" id="SM00862">
    <property type="entry name" value="Trans_reg_C"/>
    <property type="match status" value="1"/>
</dbReference>
<feature type="DNA-binding region" description="OmpR/PhoB-type" evidence="5">
    <location>
        <begin position="1"/>
        <end position="99"/>
    </location>
</feature>
<name>A0A6P0GCE9_9ACTN</name>
<evidence type="ECO:0000256" key="2">
    <source>
        <dbReference type="ARBA" id="ARBA00023015"/>
    </source>
</evidence>
<organism evidence="7 8">
    <name type="scientific">Geodermatophilus normandii</name>
    <dbReference type="NCBI Taxonomy" id="1137989"/>
    <lineage>
        <taxon>Bacteria</taxon>
        <taxon>Bacillati</taxon>
        <taxon>Actinomycetota</taxon>
        <taxon>Actinomycetes</taxon>
        <taxon>Geodermatophilales</taxon>
        <taxon>Geodermatophilaceae</taxon>
        <taxon>Geodermatophilus</taxon>
    </lineage>
</organism>
<comment type="caution">
    <text evidence="7">The sequence shown here is derived from an EMBL/GenBank/DDBJ whole genome shotgun (WGS) entry which is preliminary data.</text>
</comment>
<dbReference type="AlphaFoldDB" id="A0A6P0GCE9"/>
<dbReference type="PANTHER" id="PTHR35807:SF1">
    <property type="entry name" value="TRANSCRIPTIONAL REGULATOR REDD"/>
    <property type="match status" value="1"/>
</dbReference>
<feature type="domain" description="OmpR/PhoB-type" evidence="6">
    <location>
        <begin position="1"/>
        <end position="99"/>
    </location>
</feature>
<dbReference type="Gene3D" id="1.10.10.10">
    <property type="entry name" value="Winged helix-like DNA-binding domain superfamily/Winged helix DNA-binding domain"/>
    <property type="match status" value="1"/>
</dbReference>
<evidence type="ECO:0000256" key="5">
    <source>
        <dbReference type="PROSITE-ProRule" id="PRU01091"/>
    </source>
</evidence>
<evidence type="ECO:0000256" key="4">
    <source>
        <dbReference type="ARBA" id="ARBA00023163"/>
    </source>
</evidence>
<dbReference type="PANTHER" id="PTHR35807">
    <property type="entry name" value="TRANSCRIPTIONAL REGULATOR REDD-RELATED"/>
    <property type="match status" value="1"/>
</dbReference>
<protein>
    <submittedName>
        <fullName evidence="7">AfsR/SARP family transcriptional regulator</fullName>
    </submittedName>
</protein>
<proteinExistence type="inferred from homology"/>
<dbReference type="Pfam" id="PF00486">
    <property type="entry name" value="Trans_reg_C"/>
    <property type="match status" value="1"/>
</dbReference>
<dbReference type="Gene3D" id="1.25.40.10">
    <property type="entry name" value="Tetratricopeptide repeat domain"/>
    <property type="match status" value="1"/>
</dbReference>
<dbReference type="Pfam" id="PF03704">
    <property type="entry name" value="BTAD"/>
    <property type="match status" value="1"/>
</dbReference>
<comment type="similarity">
    <text evidence="1">Belongs to the AfsR/DnrI/RedD regulatory family.</text>
</comment>
<dbReference type="InterPro" id="IPR016032">
    <property type="entry name" value="Sig_transdc_resp-reg_C-effctor"/>
</dbReference>
<dbReference type="PROSITE" id="PS51755">
    <property type="entry name" value="OMPR_PHOB"/>
    <property type="match status" value="1"/>
</dbReference>
<dbReference type="GO" id="GO:0006355">
    <property type="term" value="P:regulation of DNA-templated transcription"/>
    <property type="evidence" value="ECO:0007669"/>
    <property type="project" value="InterPro"/>
</dbReference>
<dbReference type="Proteomes" id="UP000471126">
    <property type="component" value="Unassembled WGS sequence"/>
</dbReference>
<dbReference type="InterPro" id="IPR051677">
    <property type="entry name" value="AfsR-DnrI-RedD_regulator"/>
</dbReference>
<dbReference type="InterPro" id="IPR011990">
    <property type="entry name" value="TPR-like_helical_dom_sf"/>
</dbReference>
<evidence type="ECO:0000256" key="3">
    <source>
        <dbReference type="ARBA" id="ARBA00023125"/>
    </source>
</evidence>
<dbReference type="InterPro" id="IPR001867">
    <property type="entry name" value="OmpR/PhoB-type_DNA-bd"/>
</dbReference>
<dbReference type="GO" id="GO:0003677">
    <property type="term" value="F:DNA binding"/>
    <property type="evidence" value="ECO:0007669"/>
    <property type="project" value="UniProtKB-UniRule"/>
</dbReference>
<dbReference type="InterPro" id="IPR005158">
    <property type="entry name" value="BTAD"/>
</dbReference>
<dbReference type="SUPFAM" id="SSF48452">
    <property type="entry name" value="TPR-like"/>
    <property type="match status" value="1"/>
</dbReference>
<dbReference type="InterPro" id="IPR036388">
    <property type="entry name" value="WH-like_DNA-bd_sf"/>
</dbReference>